<dbReference type="InterPro" id="IPR012349">
    <property type="entry name" value="Split_barrel_FMN-bd"/>
</dbReference>
<dbReference type="GO" id="GO:0010181">
    <property type="term" value="F:FMN binding"/>
    <property type="evidence" value="ECO:0007669"/>
    <property type="project" value="InterPro"/>
</dbReference>
<dbReference type="SMART" id="SM00903">
    <property type="entry name" value="Flavin_Reduct"/>
    <property type="match status" value="1"/>
</dbReference>
<dbReference type="GO" id="GO:0042602">
    <property type="term" value="F:riboflavin reductase (NADPH) activity"/>
    <property type="evidence" value="ECO:0007669"/>
    <property type="project" value="TreeGrafter"/>
</dbReference>
<dbReference type="InterPro" id="IPR032710">
    <property type="entry name" value="NTF2-like_dom_sf"/>
</dbReference>
<dbReference type="Pfam" id="PF07366">
    <property type="entry name" value="SnoaL"/>
    <property type="match status" value="1"/>
</dbReference>
<evidence type="ECO:0000313" key="4">
    <source>
        <dbReference type="Proteomes" id="UP000062973"/>
    </source>
</evidence>
<organism evidence="3 4">
    <name type="scientific">Amycolatopsis methanolica 239</name>
    <dbReference type="NCBI Taxonomy" id="1068978"/>
    <lineage>
        <taxon>Bacteria</taxon>
        <taxon>Bacillati</taxon>
        <taxon>Actinomycetota</taxon>
        <taxon>Actinomycetes</taxon>
        <taxon>Pseudonocardiales</taxon>
        <taxon>Pseudonocardiaceae</taxon>
        <taxon>Amycolatopsis</taxon>
        <taxon>Amycolatopsis methanolica group</taxon>
    </lineage>
</organism>
<dbReference type="InterPro" id="IPR050268">
    <property type="entry name" value="NADH-dep_flavin_reductase"/>
</dbReference>
<sequence>MSDFKDLVRSAWDAAWNQGDSDALDEIVHADYELENAGLGRTSGLAELKRQVCDMRTSIPDLRTTVDKIVVDGDDFALFWSATGTFMNAFGDVPPTRRALHTRGAVQGTLRDGRIIRERVTWDPSVDMLSDLGVPGLGSALDVPASPNGAGQAVEMPSIEDLKEFNRKFVTGVTVVTTMDSADRPRGLAVSAYMPISLDPPLVALCVQKTSSTYPSLFESKHLGINIIANTQRAVIDRFASKSDDKFAGLDWHAGPEGSPLIRGAAASIEAEIKERFRAKTHVLIVAQVTYLEVSSSDPMVYKAGKFYDGATLEEI</sequence>
<dbReference type="PANTHER" id="PTHR30466">
    <property type="entry name" value="FLAVIN REDUCTASE"/>
    <property type="match status" value="1"/>
</dbReference>
<feature type="domain" description="Flavin reductase like" evidence="2">
    <location>
        <begin position="166"/>
        <end position="309"/>
    </location>
</feature>
<dbReference type="eggNOG" id="COG1853">
    <property type="taxonomic scope" value="Bacteria"/>
</dbReference>
<name>A0A076N1Q8_AMYME</name>
<dbReference type="SUPFAM" id="SSF54427">
    <property type="entry name" value="NTF2-like"/>
    <property type="match status" value="1"/>
</dbReference>
<dbReference type="InterPro" id="IPR002563">
    <property type="entry name" value="Flavin_Rdtase-like_dom"/>
</dbReference>
<protein>
    <submittedName>
        <fullName evidence="3">Flavin reductase domain-containing protein</fullName>
    </submittedName>
</protein>
<dbReference type="PATRIC" id="fig|1068978.7.peg.4993"/>
<dbReference type="GO" id="GO:0030638">
    <property type="term" value="P:polyketide metabolic process"/>
    <property type="evidence" value="ECO:0007669"/>
    <property type="project" value="InterPro"/>
</dbReference>
<evidence type="ECO:0000313" key="3">
    <source>
        <dbReference type="EMBL" id="AIJ24740.1"/>
    </source>
</evidence>
<evidence type="ECO:0000259" key="2">
    <source>
        <dbReference type="SMART" id="SM00903"/>
    </source>
</evidence>
<keyword evidence="1" id="KW-0560">Oxidoreductase</keyword>
<dbReference type="Gene3D" id="3.10.450.50">
    <property type="match status" value="1"/>
</dbReference>
<dbReference type="Pfam" id="PF01613">
    <property type="entry name" value="Flavin_Reduct"/>
    <property type="match status" value="1"/>
</dbReference>
<dbReference type="Gene3D" id="2.30.110.10">
    <property type="entry name" value="Electron Transport, Fmn-binding Protein, Chain A"/>
    <property type="match status" value="1"/>
</dbReference>
<proteinExistence type="predicted"/>
<evidence type="ECO:0000256" key="1">
    <source>
        <dbReference type="ARBA" id="ARBA00023002"/>
    </source>
</evidence>
<accession>A0A076N1Q8</accession>
<dbReference type="eggNOG" id="COG3631">
    <property type="taxonomic scope" value="Bacteria"/>
</dbReference>
<gene>
    <name evidence="3" type="ORF">AMETH_4648</name>
</gene>
<dbReference type="SUPFAM" id="SSF50475">
    <property type="entry name" value="FMN-binding split barrel"/>
    <property type="match status" value="1"/>
</dbReference>
<dbReference type="EMBL" id="CP009110">
    <property type="protein sequence ID" value="AIJ24740.1"/>
    <property type="molecule type" value="Genomic_DNA"/>
</dbReference>
<dbReference type="AlphaFoldDB" id="A0A076N1Q8"/>
<dbReference type="RefSeq" id="WP_017983568.1">
    <property type="nucleotide sequence ID" value="NZ_AQUL01000001.1"/>
</dbReference>
<dbReference type="STRING" id="1068978.AMETH_4648"/>
<dbReference type="PANTHER" id="PTHR30466:SF1">
    <property type="entry name" value="FMN REDUCTASE (NADH) RUTF"/>
    <property type="match status" value="1"/>
</dbReference>
<keyword evidence="4" id="KW-1185">Reference proteome</keyword>
<dbReference type="OrthoDB" id="9792858at2"/>
<dbReference type="KEGG" id="amq:AMETH_4648"/>
<dbReference type="HOGENOM" id="CLU_911906_0_0_11"/>
<dbReference type="Proteomes" id="UP000062973">
    <property type="component" value="Chromosome"/>
</dbReference>
<dbReference type="InterPro" id="IPR009959">
    <property type="entry name" value="Cyclase_SnoaL-like"/>
</dbReference>
<reference evidence="3 4" key="1">
    <citation type="submission" date="2014-07" db="EMBL/GenBank/DDBJ databases">
        <title>Whole Genome Sequence of the Amycolatopsis methanolica 239.</title>
        <authorList>
            <person name="Tang B."/>
        </authorList>
    </citation>
    <scope>NUCLEOTIDE SEQUENCE [LARGE SCALE GENOMIC DNA]</scope>
    <source>
        <strain evidence="3 4">239</strain>
    </source>
</reference>